<comment type="catalytic activity">
    <reaction evidence="7">
        <text>(6R)-5,10-methylene-5,6,7,8-tetrahydrofolate + 3-methyl-2-oxobutanoate + H2O = 2-dehydropantoate + (6S)-5,6,7,8-tetrahydrofolate</text>
        <dbReference type="Rhea" id="RHEA:11824"/>
        <dbReference type="ChEBI" id="CHEBI:11561"/>
        <dbReference type="ChEBI" id="CHEBI:11851"/>
        <dbReference type="ChEBI" id="CHEBI:15377"/>
        <dbReference type="ChEBI" id="CHEBI:15636"/>
        <dbReference type="ChEBI" id="CHEBI:57453"/>
        <dbReference type="EC" id="2.1.2.11"/>
    </reaction>
</comment>
<dbReference type="PIRSF" id="PIRSF000388">
    <property type="entry name" value="Pantoate_hydroxy_MeTrfase"/>
    <property type="match status" value="1"/>
</dbReference>
<dbReference type="GO" id="GO:0005737">
    <property type="term" value="C:cytoplasm"/>
    <property type="evidence" value="ECO:0007669"/>
    <property type="project" value="UniProtKB-SubCell"/>
</dbReference>
<comment type="subunit">
    <text evidence="3 7">Homodecamer; pentamer of dimers.</text>
</comment>
<dbReference type="GO" id="GO:0015940">
    <property type="term" value="P:pantothenate biosynthetic process"/>
    <property type="evidence" value="ECO:0007669"/>
    <property type="project" value="UniProtKB-UniRule"/>
</dbReference>
<keyword evidence="11" id="KW-0489">Methyltransferase</keyword>
<keyword evidence="5 7" id="KW-0808">Transferase</keyword>
<keyword evidence="7 10" id="KW-0460">Magnesium</keyword>
<keyword evidence="7" id="KW-0963">Cytoplasm</keyword>
<feature type="active site" description="Proton acceptor" evidence="7 8">
    <location>
        <position position="181"/>
    </location>
</feature>
<evidence type="ECO:0000256" key="4">
    <source>
        <dbReference type="ARBA" id="ARBA00022655"/>
    </source>
</evidence>
<reference evidence="11 12" key="1">
    <citation type="submission" date="2016-10" db="EMBL/GenBank/DDBJ databases">
        <authorList>
            <person name="de Groot N.N."/>
        </authorList>
    </citation>
    <scope>NUCLEOTIDE SEQUENCE [LARGE SCALE GENOMIC DNA]</scope>
    <source>
        <strain evidence="11 12">DSM 25584</strain>
    </source>
</reference>
<sequence>MNAVTTRDVRARKGGTPLVCLTAYTAPVARLLDPHVDLLLVGDSVGMVVYGLETTLAVSLDTMVAHGAAVVRSSERACVVVDLPFGTYQESPEQAFRSAARVLAESGCHAVKLEGGREMAETVAFLTARGIPVLGHVGLQPQAVHTQGGFRAQGRSQEAAEAIMADARAIADAGAFAIVVEGVVESVAAEITEEVAVPTIGIGASARCDGQILVTDDLVGLSPSSPSFVHRYAEIGGTIDDAAARYARDVRERAFPGEGNVYKARQAAGGAG</sequence>
<dbReference type="Pfam" id="PF02548">
    <property type="entry name" value="Pantoate_transf"/>
    <property type="match status" value="1"/>
</dbReference>
<dbReference type="NCBIfam" id="NF001452">
    <property type="entry name" value="PRK00311.1"/>
    <property type="match status" value="1"/>
</dbReference>
<comment type="pathway">
    <text evidence="1 7">Cofactor biosynthesis; (R)-pantothenate biosynthesis; (R)-pantoate from 3-methyl-2-oxobutanoate: step 1/2.</text>
</comment>
<dbReference type="EMBL" id="FNCE01000009">
    <property type="protein sequence ID" value="SDG33442.1"/>
    <property type="molecule type" value="Genomic_DNA"/>
</dbReference>
<dbReference type="EC" id="2.1.2.11" evidence="7"/>
<dbReference type="FunFam" id="3.20.20.60:FF:000003">
    <property type="entry name" value="3-methyl-2-oxobutanoate hydroxymethyltransferase"/>
    <property type="match status" value="1"/>
</dbReference>
<evidence type="ECO:0000256" key="8">
    <source>
        <dbReference type="PIRSR" id="PIRSR000388-1"/>
    </source>
</evidence>
<evidence type="ECO:0000313" key="12">
    <source>
        <dbReference type="Proteomes" id="UP000199415"/>
    </source>
</evidence>
<feature type="binding site" evidence="7 9">
    <location>
        <begin position="43"/>
        <end position="44"/>
    </location>
    <ligand>
        <name>3-methyl-2-oxobutanoate</name>
        <dbReference type="ChEBI" id="CHEBI:11851"/>
    </ligand>
</feature>
<protein>
    <recommendedName>
        <fullName evidence="7">3-methyl-2-oxobutanoate hydroxymethyltransferase</fullName>
        <ecNumber evidence="7">2.1.2.11</ecNumber>
    </recommendedName>
    <alternativeName>
        <fullName evidence="7">Ketopantoate hydroxymethyltransferase</fullName>
        <shortName evidence="7">KPHMT</shortName>
    </alternativeName>
</protein>
<dbReference type="GO" id="GO:0000287">
    <property type="term" value="F:magnesium ion binding"/>
    <property type="evidence" value="ECO:0007669"/>
    <property type="project" value="TreeGrafter"/>
</dbReference>
<evidence type="ECO:0000256" key="10">
    <source>
        <dbReference type="PIRSR" id="PIRSR000388-3"/>
    </source>
</evidence>
<dbReference type="PANTHER" id="PTHR20881:SF0">
    <property type="entry name" value="3-METHYL-2-OXOBUTANOATE HYDROXYMETHYLTRANSFERASE"/>
    <property type="match status" value="1"/>
</dbReference>
<keyword evidence="4 7" id="KW-0566">Pantothenate biosynthesis</keyword>
<feature type="binding site" evidence="7 9">
    <location>
        <position position="112"/>
    </location>
    <ligand>
        <name>3-methyl-2-oxobutanoate</name>
        <dbReference type="ChEBI" id="CHEBI:11851"/>
    </ligand>
</feature>
<feature type="binding site" evidence="7 10">
    <location>
        <position position="82"/>
    </location>
    <ligand>
        <name>Mg(2+)</name>
        <dbReference type="ChEBI" id="CHEBI:18420"/>
    </ligand>
</feature>
<dbReference type="STRING" id="1082479.SAMN05216241_10939"/>
<dbReference type="GO" id="GO:0003864">
    <property type="term" value="F:3-methyl-2-oxobutanoate hydroxymethyltransferase activity"/>
    <property type="evidence" value="ECO:0007669"/>
    <property type="project" value="UniProtKB-UniRule"/>
</dbReference>
<evidence type="ECO:0000256" key="2">
    <source>
        <dbReference type="ARBA" id="ARBA00008676"/>
    </source>
</evidence>
<feature type="binding site" evidence="7 10">
    <location>
        <position position="43"/>
    </location>
    <ligand>
        <name>Mg(2+)</name>
        <dbReference type="ChEBI" id="CHEBI:18420"/>
    </ligand>
</feature>
<comment type="similarity">
    <text evidence="2 7">Belongs to the PanB family.</text>
</comment>
<evidence type="ECO:0000256" key="3">
    <source>
        <dbReference type="ARBA" id="ARBA00011424"/>
    </source>
</evidence>
<accession>A0A1G7TE98</accession>
<dbReference type="CDD" id="cd06557">
    <property type="entry name" value="KPHMT-like"/>
    <property type="match status" value="1"/>
</dbReference>
<dbReference type="SUPFAM" id="SSF51621">
    <property type="entry name" value="Phosphoenolpyruvate/pyruvate domain"/>
    <property type="match status" value="1"/>
</dbReference>
<organism evidence="11 12">
    <name type="scientific">Limimonas halophila</name>
    <dbReference type="NCBI Taxonomy" id="1082479"/>
    <lineage>
        <taxon>Bacteria</taxon>
        <taxon>Pseudomonadati</taxon>
        <taxon>Pseudomonadota</taxon>
        <taxon>Alphaproteobacteria</taxon>
        <taxon>Rhodospirillales</taxon>
        <taxon>Rhodovibrionaceae</taxon>
        <taxon>Limimonas</taxon>
    </lineage>
</organism>
<evidence type="ECO:0000256" key="5">
    <source>
        <dbReference type="ARBA" id="ARBA00022679"/>
    </source>
</evidence>
<evidence type="ECO:0000256" key="6">
    <source>
        <dbReference type="ARBA" id="ARBA00056497"/>
    </source>
</evidence>
<dbReference type="GO" id="GO:0032259">
    <property type="term" value="P:methylation"/>
    <property type="evidence" value="ECO:0007669"/>
    <property type="project" value="UniProtKB-KW"/>
</dbReference>
<dbReference type="AlphaFoldDB" id="A0A1G7TE98"/>
<feature type="binding site" evidence="7 9">
    <location>
        <position position="82"/>
    </location>
    <ligand>
        <name>3-methyl-2-oxobutanoate</name>
        <dbReference type="ChEBI" id="CHEBI:11851"/>
    </ligand>
</feature>
<dbReference type="UniPathway" id="UPA00028">
    <property type="reaction ID" value="UER00003"/>
</dbReference>
<comment type="cofactor">
    <cofactor evidence="7 10">
        <name>Mg(2+)</name>
        <dbReference type="ChEBI" id="CHEBI:18420"/>
    </cofactor>
    <text evidence="7 10">Binds 1 Mg(2+) ion per subunit.</text>
</comment>
<comment type="subcellular location">
    <subcellularLocation>
        <location evidence="7">Cytoplasm</location>
    </subcellularLocation>
</comment>
<feature type="binding site" evidence="7 10">
    <location>
        <position position="114"/>
    </location>
    <ligand>
        <name>Mg(2+)</name>
        <dbReference type="ChEBI" id="CHEBI:18420"/>
    </ligand>
</feature>
<dbReference type="InterPro" id="IPR015813">
    <property type="entry name" value="Pyrv/PenolPyrv_kinase-like_dom"/>
</dbReference>
<dbReference type="GO" id="GO:0008168">
    <property type="term" value="F:methyltransferase activity"/>
    <property type="evidence" value="ECO:0007669"/>
    <property type="project" value="UniProtKB-KW"/>
</dbReference>
<proteinExistence type="inferred from homology"/>
<dbReference type="InterPro" id="IPR003700">
    <property type="entry name" value="Pantoate_hydroxy_MeTrfase"/>
</dbReference>
<dbReference type="Gene3D" id="3.20.20.60">
    <property type="entry name" value="Phosphoenolpyruvate-binding domains"/>
    <property type="match status" value="1"/>
</dbReference>
<dbReference type="InterPro" id="IPR040442">
    <property type="entry name" value="Pyrv_kinase-like_dom_sf"/>
</dbReference>
<dbReference type="Proteomes" id="UP000199415">
    <property type="component" value="Unassembled WGS sequence"/>
</dbReference>
<name>A0A1G7TE98_9PROT</name>
<comment type="function">
    <text evidence="6 7">Catalyzes the reversible reaction in which hydroxymethyl group from 5,10-methylenetetrahydrofolate is transferred onto alpha-ketoisovalerate to form ketopantoate.</text>
</comment>
<evidence type="ECO:0000256" key="7">
    <source>
        <dbReference type="HAMAP-Rule" id="MF_00156"/>
    </source>
</evidence>
<evidence type="ECO:0000256" key="9">
    <source>
        <dbReference type="PIRSR" id="PIRSR000388-2"/>
    </source>
</evidence>
<evidence type="ECO:0000313" key="11">
    <source>
        <dbReference type="EMBL" id="SDG33442.1"/>
    </source>
</evidence>
<evidence type="ECO:0000256" key="1">
    <source>
        <dbReference type="ARBA" id="ARBA00005033"/>
    </source>
</evidence>
<keyword evidence="12" id="KW-1185">Reference proteome</keyword>
<gene>
    <name evidence="7" type="primary">panB</name>
    <name evidence="11" type="ORF">SAMN05216241_10939</name>
</gene>
<dbReference type="NCBIfam" id="TIGR00222">
    <property type="entry name" value="panB"/>
    <property type="match status" value="1"/>
</dbReference>
<keyword evidence="7 10" id="KW-0479">Metal-binding</keyword>
<dbReference type="PANTHER" id="PTHR20881">
    <property type="entry name" value="3-METHYL-2-OXOBUTANOATE HYDROXYMETHYLTRANSFERASE"/>
    <property type="match status" value="1"/>
</dbReference>
<dbReference type="HAMAP" id="MF_00156">
    <property type="entry name" value="PanB"/>
    <property type="match status" value="1"/>
</dbReference>